<protein>
    <submittedName>
        <fullName evidence="1">Uncharacterized protein</fullName>
    </submittedName>
</protein>
<reference evidence="2" key="2">
    <citation type="journal article" date="2018" name="Plant J.">
        <title>The Sorghum bicolor reference genome: improved assembly, gene annotations, a transcriptome atlas, and signatures of genome organization.</title>
        <authorList>
            <person name="McCormick R.F."/>
            <person name="Truong S.K."/>
            <person name="Sreedasyam A."/>
            <person name="Jenkins J."/>
            <person name="Shu S."/>
            <person name="Sims D."/>
            <person name="Kennedy M."/>
            <person name="Amirebrahimi M."/>
            <person name="Weers B.D."/>
            <person name="McKinley B."/>
            <person name="Mattison A."/>
            <person name="Morishige D.T."/>
            <person name="Grimwood J."/>
            <person name="Schmutz J."/>
            <person name="Mullet J.E."/>
        </authorList>
    </citation>
    <scope>NUCLEOTIDE SEQUENCE [LARGE SCALE GENOMIC DNA]</scope>
    <source>
        <strain evidence="2">cv. BTx623</strain>
    </source>
</reference>
<keyword evidence="2" id="KW-1185">Reference proteome</keyword>
<reference evidence="1 2" key="1">
    <citation type="journal article" date="2009" name="Nature">
        <title>The Sorghum bicolor genome and the diversification of grasses.</title>
        <authorList>
            <person name="Paterson A.H."/>
            <person name="Bowers J.E."/>
            <person name="Bruggmann R."/>
            <person name="Dubchak I."/>
            <person name="Grimwood J."/>
            <person name="Gundlach H."/>
            <person name="Haberer G."/>
            <person name="Hellsten U."/>
            <person name="Mitros T."/>
            <person name="Poliakov A."/>
            <person name="Schmutz J."/>
            <person name="Spannagl M."/>
            <person name="Tang H."/>
            <person name="Wang X."/>
            <person name="Wicker T."/>
            <person name="Bharti A.K."/>
            <person name="Chapman J."/>
            <person name="Feltus F.A."/>
            <person name="Gowik U."/>
            <person name="Grigoriev I.V."/>
            <person name="Lyons E."/>
            <person name="Maher C.A."/>
            <person name="Martis M."/>
            <person name="Narechania A."/>
            <person name="Otillar R.P."/>
            <person name="Penning B.W."/>
            <person name="Salamov A.A."/>
            <person name="Wang Y."/>
            <person name="Zhang L."/>
            <person name="Carpita N.C."/>
            <person name="Freeling M."/>
            <person name="Gingle A.R."/>
            <person name="Hash C.T."/>
            <person name="Keller B."/>
            <person name="Klein P."/>
            <person name="Kresovich S."/>
            <person name="McCann M.C."/>
            <person name="Ming R."/>
            <person name="Peterson D.G."/>
            <person name="Mehboob-ur-Rahman"/>
            <person name="Ware D."/>
            <person name="Westhoff P."/>
            <person name="Mayer K.F."/>
            <person name="Messing J."/>
            <person name="Rokhsar D.S."/>
        </authorList>
    </citation>
    <scope>NUCLEOTIDE SEQUENCE [LARGE SCALE GENOMIC DNA]</scope>
    <source>
        <strain evidence="2">cv. BTx623</strain>
    </source>
</reference>
<dbReference type="AlphaFoldDB" id="A0A1B6P890"/>
<evidence type="ECO:0000313" key="2">
    <source>
        <dbReference type="Proteomes" id="UP000000768"/>
    </source>
</evidence>
<dbReference type="STRING" id="4558.A0A1B6P890"/>
<proteinExistence type="predicted"/>
<dbReference type="InterPro" id="IPR038765">
    <property type="entry name" value="Papain-like_cys_pep_sf"/>
</dbReference>
<accession>A0A1B6P890</accession>
<dbReference type="Gramene" id="KXG21842">
    <property type="protein sequence ID" value="KXG21842"/>
    <property type="gene ID" value="SORBI_3009G115000"/>
</dbReference>
<dbReference type="EMBL" id="CM000768">
    <property type="protein sequence ID" value="KXG21842.1"/>
    <property type="molecule type" value="Genomic_DNA"/>
</dbReference>
<dbReference type="Proteomes" id="UP000000768">
    <property type="component" value="Chromosome 9"/>
</dbReference>
<dbReference type="Gene3D" id="3.90.70.10">
    <property type="entry name" value="Cysteine proteinases"/>
    <property type="match status" value="1"/>
</dbReference>
<gene>
    <name evidence="1" type="ORF">SORBI_3009G115000</name>
</gene>
<dbReference type="InParanoid" id="A0A1B6P890"/>
<evidence type="ECO:0000313" key="1">
    <source>
        <dbReference type="EMBL" id="KXG21842.1"/>
    </source>
</evidence>
<organism evidence="1 2">
    <name type="scientific">Sorghum bicolor</name>
    <name type="common">Sorghum</name>
    <name type="synonym">Sorghum vulgare</name>
    <dbReference type="NCBI Taxonomy" id="4558"/>
    <lineage>
        <taxon>Eukaryota</taxon>
        <taxon>Viridiplantae</taxon>
        <taxon>Streptophyta</taxon>
        <taxon>Embryophyta</taxon>
        <taxon>Tracheophyta</taxon>
        <taxon>Spermatophyta</taxon>
        <taxon>Magnoliopsida</taxon>
        <taxon>Liliopsida</taxon>
        <taxon>Poales</taxon>
        <taxon>Poaceae</taxon>
        <taxon>PACMAD clade</taxon>
        <taxon>Panicoideae</taxon>
        <taxon>Andropogonodae</taxon>
        <taxon>Andropogoneae</taxon>
        <taxon>Sorghinae</taxon>
        <taxon>Sorghum</taxon>
    </lineage>
</organism>
<sequence length="145" mass="17071">MWSMVAPLVPCATLSSQECQTNHWKSDHKIECKQMKSLDPADKGHGHVLFPYDEFLKLYNWKDFDFVPCGLIMNCGNRCFVNVALQCLSCTRPLVDHSRKCSMRHEDWCFYVSCNVIFIELVEVCTHFSYKHSFSSAKYWWQSWL</sequence>
<dbReference type="SUPFAM" id="SSF54001">
    <property type="entry name" value="Cysteine proteinases"/>
    <property type="match status" value="1"/>
</dbReference>
<name>A0A1B6P890_SORBI</name>